<dbReference type="InterPro" id="IPR036428">
    <property type="entry name" value="PCD_sf"/>
</dbReference>
<sequence>MERHQNWPAVDLMREYSSLICTHPQSGPARRPRTAAAAVVFRHPNPGAPASSCAMSDTCWLPGWTHATMTRKRGVAAPWSSDIVFGRIAMTETGPLPRVQVWQLMDELQDWELGESTLAVSYRFDTTATALEFIAVIGLAAEQLNHHPTVDWRYESVHVGISLRSVHGIAKRDFDLAARISEEAAKLEGLAVDDASR</sequence>
<evidence type="ECO:0000256" key="3">
    <source>
        <dbReference type="ARBA" id="ARBA00013252"/>
    </source>
</evidence>
<evidence type="ECO:0000313" key="6">
    <source>
        <dbReference type="EMBL" id="RBM01805.1"/>
    </source>
</evidence>
<reference evidence="6 7" key="1">
    <citation type="submission" date="2018-01" db="EMBL/GenBank/DDBJ databases">
        <title>Glutamicibacter soli strain NHPC-3 Whole genome sequence and assembly.</title>
        <authorList>
            <person name="Choudhury P."/>
            <person name="Gupta D."/>
            <person name="Sengupta K."/>
            <person name="Jawed A."/>
            <person name="Sultana N."/>
            <person name="Saha P."/>
        </authorList>
    </citation>
    <scope>NUCLEOTIDE SEQUENCE [LARGE SCALE GENOMIC DNA]</scope>
    <source>
        <strain evidence="6 7">NHPC-3</strain>
    </source>
</reference>
<protein>
    <recommendedName>
        <fullName evidence="4">Putative pterin-4-alpha-carbinolamine dehydratase</fullName>
        <ecNumber evidence="3">4.2.1.96</ecNumber>
    </recommendedName>
</protein>
<dbReference type="AlphaFoldDB" id="A0A365YGG5"/>
<evidence type="ECO:0000256" key="2">
    <source>
        <dbReference type="ARBA" id="ARBA00006472"/>
    </source>
</evidence>
<dbReference type="GO" id="GO:0006729">
    <property type="term" value="P:tetrahydrobiopterin biosynthetic process"/>
    <property type="evidence" value="ECO:0007669"/>
    <property type="project" value="InterPro"/>
</dbReference>
<evidence type="ECO:0000256" key="1">
    <source>
        <dbReference type="ARBA" id="ARBA00001554"/>
    </source>
</evidence>
<dbReference type="Proteomes" id="UP000252167">
    <property type="component" value="Unassembled WGS sequence"/>
</dbReference>
<comment type="caution">
    <text evidence="6">The sequence shown here is derived from an EMBL/GenBank/DDBJ whole genome shotgun (WGS) entry which is preliminary data.</text>
</comment>
<dbReference type="PANTHER" id="PTHR12599:SF0">
    <property type="entry name" value="PTERIN-4-ALPHA-CARBINOLAMINE DEHYDRATASE"/>
    <property type="match status" value="1"/>
</dbReference>
<dbReference type="InterPro" id="IPR001533">
    <property type="entry name" value="Pterin_deHydtase"/>
</dbReference>
<dbReference type="GO" id="GO:0008124">
    <property type="term" value="F:4-alpha-hydroxytetrahydrobiopterin dehydratase activity"/>
    <property type="evidence" value="ECO:0007669"/>
    <property type="project" value="UniProtKB-EC"/>
</dbReference>
<dbReference type="CDD" id="cd00488">
    <property type="entry name" value="PCD_DCoH"/>
    <property type="match status" value="1"/>
</dbReference>
<accession>A0A365YGG5</accession>
<dbReference type="EMBL" id="POAF01000003">
    <property type="protein sequence ID" value="RBM01805.1"/>
    <property type="molecule type" value="Genomic_DNA"/>
</dbReference>
<comment type="catalytic activity">
    <reaction evidence="1">
        <text>(4aS,6R)-4a-hydroxy-L-erythro-5,6,7,8-tetrahydrobiopterin = (6R)-L-erythro-6,7-dihydrobiopterin + H2O</text>
        <dbReference type="Rhea" id="RHEA:11920"/>
        <dbReference type="ChEBI" id="CHEBI:15377"/>
        <dbReference type="ChEBI" id="CHEBI:15642"/>
        <dbReference type="ChEBI" id="CHEBI:43120"/>
        <dbReference type="EC" id="4.2.1.96"/>
    </reaction>
</comment>
<gene>
    <name evidence="6" type="ORF">C1H84_08160</name>
</gene>
<evidence type="ECO:0000256" key="4">
    <source>
        <dbReference type="ARBA" id="ARBA00021735"/>
    </source>
</evidence>
<dbReference type="SUPFAM" id="SSF55248">
    <property type="entry name" value="PCD-like"/>
    <property type="match status" value="1"/>
</dbReference>
<dbReference type="PANTHER" id="PTHR12599">
    <property type="entry name" value="PTERIN-4-ALPHA-CARBINOLAMINE DEHYDRATASE"/>
    <property type="match status" value="1"/>
</dbReference>
<evidence type="ECO:0000313" key="7">
    <source>
        <dbReference type="Proteomes" id="UP000252167"/>
    </source>
</evidence>
<keyword evidence="7" id="KW-1185">Reference proteome</keyword>
<keyword evidence="5" id="KW-0456">Lyase</keyword>
<dbReference type="Gene3D" id="3.30.1360.20">
    <property type="entry name" value="Transcriptional coactivator/pterin dehydratase"/>
    <property type="match status" value="1"/>
</dbReference>
<proteinExistence type="inferred from homology"/>
<evidence type="ECO:0000256" key="5">
    <source>
        <dbReference type="ARBA" id="ARBA00023239"/>
    </source>
</evidence>
<organism evidence="6 7">
    <name type="scientific">Glutamicibacter soli</name>
    <dbReference type="NCBI Taxonomy" id="453836"/>
    <lineage>
        <taxon>Bacteria</taxon>
        <taxon>Bacillati</taxon>
        <taxon>Actinomycetota</taxon>
        <taxon>Actinomycetes</taxon>
        <taxon>Micrococcales</taxon>
        <taxon>Micrococcaceae</taxon>
        <taxon>Glutamicibacter</taxon>
    </lineage>
</organism>
<comment type="similarity">
    <text evidence="2">Belongs to the pterin-4-alpha-carbinolamine dehydratase family.</text>
</comment>
<name>A0A365YGG5_9MICC</name>
<dbReference type="Pfam" id="PF01329">
    <property type="entry name" value="Pterin_4a"/>
    <property type="match status" value="1"/>
</dbReference>
<dbReference type="EC" id="4.2.1.96" evidence="3"/>